<sequence length="407" mass="43488">MSRATSADFGVRARDWLEANVPRRAAGELPPVASVRDPRPGEIGRARRRQAALSAAGLAGISWPVEFGGAGLGETEERLFLKLSSDYDLELESFKVAMDLVGPTILAHGTDEQRSRYLPRILSGADLWCQLFSEPGAGSDLASLATRAELRDDGWHVTGQKVWTSGGHDADLAILVARTDFSVPKHRGLTYFVAGMHEPGVTVRPLRQMNGGSHFAEVFLDDVVLPADSVLGGVGNGWQVVRTTLGNERSAIGGDPGIEAEQLIGLGNSVARHRGSASLPDPVLVDAIVAVHVRNRALAALTRRTEQRAAAGAQPGPEASIFKLEYADVQRVGNDIAMRILGPDALLSGSDGVGAGAWQANLLTSPYLRIAGGTDEIQRNIIAERILQLPADREDGRSLPFDQLRRG</sequence>
<dbReference type="Gene3D" id="1.20.140.10">
    <property type="entry name" value="Butyryl-CoA Dehydrogenase, subunit A, domain 3"/>
    <property type="match status" value="1"/>
</dbReference>
<keyword evidence="11" id="KW-1185">Reference proteome</keyword>
<dbReference type="SUPFAM" id="SSF56645">
    <property type="entry name" value="Acyl-CoA dehydrogenase NM domain-like"/>
    <property type="match status" value="1"/>
</dbReference>
<dbReference type="InterPro" id="IPR006091">
    <property type="entry name" value="Acyl-CoA_Oxase/DH_mid-dom"/>
</dbReference>
<evidence type="ECO:0000259" key="7">
    <source>
        <dbReference type="Pfam" id="PF00441"/>
    </source>
</evidence>
<dbReference type="Pfam" id="PF02771">
    <property type="entry name" value="Acyl-CoA_dh_N"/>
    <property type="match status" value="1"/>
</dbReference>
<dbReference type="PANTHER" id="PTHR43292:SF4">
    <property type="entry name" value="ACYL-COA DEHYDROGENASE FADE34"/>
    <property type="match status" value="1"/>
</dbReference>
<gene>
    <name evidence="10" type="ORF">GIS00_00545</name>
</gene>
<evidence type="ECO:0000256" key="3">
    <source>
        <dbReference type="ARBA" id="ARBA00022630"/>
    </source>
</evidence>
<evidence type="ECO:0000259" key="8">
    <source>
        <dbReference type="Pfam" id="PF02770"/>
    </source>
</evidence>
<comment type="cofactor">
    <cofactor evidence="1 6">
        <name>FAD</name>
        <dbReference type="ChEBI" id="CHEBI:57692"/>
    </cofactor>
</comment>
<dbReference type="PANTHER" id="PTHR43292">
    <property type="entry name" value="ACYL-COA DEHYDROGENASE"/>
    <property type="match status" value="1"/>
</dbReference>
<dbReference type="Proteomes" id="UP000460221">
    <property type="component" value="Unassembled WGS sequence"/>
</dbReference>
<evidence type="ECO:0000256" key="2">
    <source>
        <dbReference type="ARBA" id="ARBA00009347"/>
    </source>
</evidence>
<comment type="similarity">
    <text evidence="2 6">Belongs to the acyl-CoA dehydrogenase family.</text>
</comment>
<accession>A0A7K1FEB5</accession>
<evidence type="ECO:0000313" key="11">
    <source>
        <dbReference type="Proteomes" id="UP000460221"/>
    </source>
</evidence>
<evidence type="ECO:0000256" key="1">
    <source>
        <dbReference type="ARBA" id="ARBA00001974"/>
    </source>
</evidence>
<dbReference type="AlphaFoldDB" id="A0A7K1FEB5"/>
<dbReference type="InterPro" id="IPR046373">
    <property type="entry name" value="Acyl-CoA_Oxase/DH_mid-dom_sf"/>
</dbReference>
<dbReference type="Pfam" id="PF00441">
    <property type="entry name" value="Acyl-CoA_dh_1"/>
    <property type="match status" value="1"/>
</dbReference>
<evidence type="ECO:0000256" key="4">
    <source>
        <dbReference type="ARBA" id="ARBA00022827"/>
    </source>
</evidence>
<feature type="domain" description="Acyl-CoA dehydrogenase/oxidase N-terminal" evidence="9">
    <location>
        <begin position="20"/>
        <end position="124"/>
    </location>
</feature>
<dbReference type="InterPro" id="IPR052161">
    <property type="entry name" value="Mycobact_Acyl-CoA_DH"/>
</dbReference>
<feature type="domain" description="Acyl-CoA dehydrogenase/oxidase C-terminal" evidence="7">
    <location>
        <begin position="235"/>
        <end position="387"/>
    </location>
</feature>
<dbReference type="InterPro" id="IPR009075">
    <property type="entry name" value="AcylCo_DH/oxidase_C"/>
</dbReference>
<dbReference type="InterPro" id="IPR037069">
    <property type="entry name" value="AcylCoA_DH/ox_N_sf"/>
</dbReference>
<dbReference type="Gene3D" id="1.10.540.10">
    <property type="entry name" value="Acyl-CoA dehydrogenase/oxidase, N-terminal domain"/>
    <property type="match status" value="1"/>
</dbReference>
<dbReference type="Pfam" id="PF02770">
    <property type="entry name" value="Acyl-CoA_dh_M"/>
    <property type="match status" value="1"/>
</dbReference>
<dbReference type="InterPro" id="IPR036250">
    <property type="entry name" value="AcylCo_DH-like_C"/>
</dbReference>
<name>A0A7K1FEB5_9ACTN</name>
<dbReference type="GO" id="GO:0005886">
    <property type="term" value="C:plasma membrane"/>
    <property type="evidence" value="ECO:0007669"/>
    <property type="project" value="TreeGrafter"/>
</dbReference>
<organism evidence="10 11">
    <name type="scientific">Nakamurella alba</name>
    <dbReference type="NCBI Taxonomy" id="2665158"/>
    <lineage>
        <taxon>Bacteria</taxon>
        <taxon>Bacillati</taxon>
        <taxon>Actinomycetota</taxon>
        <taxon>Actinomycetes</taxon>
        <taxon>Nakamurellales</taxon>
        <taxon>Nakamurellaceae</taxon>
        <taxon>Nakamurella</taxon>
    </lineage>
</organism>
<keyword evidence="4 6" id="KW-0274">FAD</keyword>
<comment type="caution">
    <text evidence="10">The sequence shown here is derived from an EMBL/GenBank/DDBJ whole genome shotgun (WGS) entry which is preliminary data.</text>
</comment>
<feature type="domain" description="Acyl-CoA oxidase/dehydrogenase middle" evidence="8">
    <location>
        <begin position="129"/>
        <end position="223"/>
    </location>
</feature>
<keyword evidence="5 6" id="KW-0560">Oxidoreductase</keyword>
<dbReference type="InterPro" id="IPR013786">
    <property type="entry name" value="AcylCoA_DH/ox_N"/>
</dbReference>
<dbReference type="GO" id="GO:0016627">
    <property type="term" value="F:oxidoreductase activity, acting on the CH-CH group of donors"/>
    <property type="evidence" value="ECO:0007669"/>
    <property type="project" value="InterPro"/>
</dbReference>
<dbReference type="RefSeq" id="WP_154766502.1">
    <property type="nucleotide sequence ID" value="NZ_WLYK01000001.1"/>
</dbReference>
<dbReference type="InterPro" id="IPR009100">
    <property type="entry name" value="AcylCoA_DH/oxidase_NM_dom_sf"/>
</dbReference>
<dbReference type="GO" id="GO:0050660">
    <property type="term" value="F:flavin adenine dinucleotide binding"/>
    <property type="evidence" value="ECO:0007669"/>
    <property type="project" value="InterPro"/>
</dbReference>
<evidence type="ECO:0000259" key="9">
    <source>
        <dbReference type="Pfam" id="PF02771"/>
    </source>
</evidence>
<keyword evidence="3 6" id="KW-0285">Flavoprotein</keyword>
<evidence type="ECO:0000313" key="10">
    <source>
        <dbReference type="EMBL" id="MTD12431.1"/>
    </source>
</evidence>
<dbReference type="SUPFAM" id="SSF47203">
    <property type="entry name" value="Acyl-CoA dehydrogenase C-terminal domain-like"/>
    <property type="match status" value="1"/>
</dbReference>
<protein>
    <submittedName>
        <fullName evidence="10">Dehydrogenase</fullName>
    </submittedName>
</protein>
<dbReference type="Gene3D" id="2.40.110.10">
    <property type="entry name" value="Butyryl-CoA Dehydrogenase, subunit A, domain 2"/>
    <property type="match status" value="1"/>
</dbReference>
<dbReference type="EMBL" id="WLYK01000001">
    <property type="protein sequence ID" value="MTD12431.1"/>
    <property type="molecule type" value="Genomic_DNA"/>
</dbReference>
<evidence type="ECO:0000256" key="5">
    <source>
        <dbReference type="ARBA" id="ARBA00023002"/>
    </source>
</evidence>
<proteinExistence type="inferred from homology"/>
<dbReference type="FunFam" id="2.40.110.10:FF:000011">
    <property type="entry name" value="Acyl-CoA dehydrogenase FadE34"/>
    <property type="match status" value="1"/>
</dbReference>
<reference evidence="10 11" key="1">
    <citation type="submission" date="2019-11" db="EMBL/GenBank/DDBJ databases">
        <authorList>
            <person name="Jiang L.-Q."/>
        </authorList>
    </citation>
    <scope>NUCLEOTIDE SEQUENCE [LARGE SCALE GENOMIC DNA]</scope>
    <source>
        <strain evidence="10 11">YIM 132087</strain>
    </source>
</reference>
<evidence type="ECO:0000256" key="6">
    <source>
        <dbReference type="RuleBase" id="RU362125"/>
    </source>
</evidence>